<dbReference type="AlphaFoldDB" id="A0AB39TGN1"/>
<sequence length="150" mass="16051">MDPELAALASSAATALVGRLAADGWDQARQAVVALWRRRHPERPEEAEVVEAQLVEAREELLAAGAAGEADDGRVGQELTVEWRTRLRDLLRADPALAVELRRVLAELEGRDGESGAGAAPGGNRVTMRATAADRAKVYMAGNDLHIHGQ</sequence>
<protein>
    <submittedName>
        <fullName evidence="1">Uncharacterized protein</fullName>
    </submittedName>
</protein>
<gene>
    <name evidence="1" type="ORF">AB2U05_06630</name>
</gene>
<accession>A0AB39TGN1</accession>
<proteinExistence type="predicted"/>
<name>A0AB39TGN1_9ACTN</name>
<reference evidence="1" key="1">
    <citation type="submission" date="2024-07" db="EMBL/GenBank/DDBJ databases">
        <authorList>
            <person name="Yu S.T."/>
        </authorList>
    </citation>
    <scope>NUCLEOTIDE SEQUENCE</scope>
    <source>
        <strain evidence="1">Y1</strain>
    </source>
</reference>
<evidence type="ECO:0000313" key="1">
    <source>
        <dbReference type="EMBL" id="XDQ78170.1"/>
    </source>
</evidence>
<organism evidence="1">
    <name type="scientific">Streptomyces sp. Y1</name>
    <dbReference type="NCBI Taxonomy" id="3238634"/>
    <lineage>
        <taxon>Bacteria</taxon>
        <taxon>Bacillati</taxon>
        <taxon>Actinomycetota</taxon>
        <taxon>Actinomycetes</taxon>
        <taxon>Kitasatosporales</taxon>
        <taxon>Streptomycetaceae</taxon>
        <taxon>Streptomyces</taxon>
    </lineage>
</organism>
<dbReference type="EMBL" id="CP163445">
    <property type="protein sequence ID" value="XDQ78170.1"/>
    <property type="molecule type" value="Genomic_DNA"/>
</dbReference>
<dbReference type="RefSeq" id="WP_369182698.1">
    <property type="nucleotide sequence ID" value="NZ_CP163445.1"/>
</dbReference>